<comment type="subcellular location">
    <subcellularLocation>
        <location evidence="1 13">Cytoplasm</location>
    </subcellularLocation>
</comment>
<accession>A0A934N6N0</accession>
<name>A0A2W6AKQ5_9BACT</name>
<evidence type="ECO:0000256" key="14">
    <source>
        <dbReference type="SAM" id="MobiDB-lite"/>
    </source>
</evidence>
<evidence type="ECO:0000313" key="15">
    <source>
        <dbReference type="EMBL" id="MBJ7596073.1"/>
    </source>
</evidence>
<comment type="function">
    <text evidence="12 13">Catalyzes the condensation of pantoate with beta-alanine in an ATP-dependent reaction via a pantoyl-adenylate intermediate.</text>
</comment>
<evidence type="ECO:0000256" key="3">
    <source>
        <dbReference type="ARBA" id="ARBA00009256"/>
    </source>
</evidence>
<feature type="binding site" evidence="13">
    <location>
        <begin position="43"/>
        <end position="50"/>
    </location>
    <ligand>
        <name>ATP</name>
        <dbReference type="ChEBI" id="CHEBI:30616"/>
    </ligand>
</feature>
<reference evidence="16 17" key="1">
    <citation type="journal article" date="2017" name="Nature">
        <title>Atmospheric trace gases support primary production in Antarctic desert surface soil.</title>
        <authorList>
            <person name="Ji M."/>
            <person name="Greening C."/>
            <person name="Vanwonterghem I."/>
            <person name="Carere C.R."/>
            <person name="Bay S.K."/>
            <person name="Steen J.A."/>
            <person name="Montgomery K."/>
            <person name="Lines T."/>
            <person name="Beardall J."/>
            <person name="van Dorst J."/>
            <person name="Snape I."/>
            <person name="Stott M.B."/>
            <person name="Hugenholtz P."/>
            <person name="Ferrari B.C."/>
        </authorList>
    </citation>
    <scope>NUCLEOTIDE SEQUENCE [LARGE SCALE GENOMIC DNA]</scope>
    <source>
        <strain evidence="16">RRmetagenome_bin12</strain>
    </source>
</reference>
<keyword evidence="8 13" id="KW-0566">Pantothenate biosynthesis</keyword>
<accession>A0A2W6AKQ5</accession>
<feature type="active site" description="Proton donor" evidence="13">
    <location>
        <position position="50"/>
    </location>
</feature>
<dbReference type="Pfam" id="PF02569">
    <property type="entry name" value="Pantoate_ligase"/>
    <property type="match status" value="1"/>
</dbReference>
<dbReference type="UniPathway" id="UPA00028">
    <property type="reaction ID" value="UER00005"/>
</dbReference>
<dbReference type="FunFam" id="3.40.50.620:FF:000114">
    <property type="entry name" value="Pantothenate synthetase"/>
    <property type="match status" value="1"/>
</dbReference>
<dbReference type="EC" id="6.3.2.1" evidence="4 13"/>
<dbReference type="Gene3D" id="3.30.1300.10">
    <property type="entry name" value="Pantoate-beta-alanine ligase, C-terminal domain"/>
    <property type="match status" value="1"/>
</dbReference>
<dbReference type="Proteomes" id="UP000606991">
    <property type="component" value="Unassembled WGS sequence"/>
</dbReference>
<dbReference type="RefSeq" id="WP_337313770.1">
    <property type="nucleotide sequence ID" value="NZ_JAEKNS010000146.1"/>
</dbReference>
<dbReference type="Proteomes" id="UP000248724">
    <property type="component" value="Unassembled WGS sequence"/>
</dbReference>
<dbReference type="SUPFAM" id="SSF52374">
    <property type="entry name" value="Nucleotidylyl transferase"/>
    <property type="match status" value="1"/>
</dbReference>
<evidence type="ECO:0000256" key="2">
    <source>
        <dbReference type="ARBA" id="ARBA00004990"/>
    </source>
</evidence>
<evidence type="ECO:0000256" key="9">
    <source>
        <dbReference type="ARBA" id="ARBA00022741"/>
    </source>
</evidence>
<evidence type="ECO:0000256" key="10">
    <source>
        <dbReference type="ARBA" id="ARBA00022840"/>
    </source>
</evidence>
<feature type="region of interest" description="Disordered" evidence="14">
    <location>
        <begin position="1"/>
        <end position="20"/>
    </location>
</feature>
<comment type="subunit">
    <text evidence="13">Homodimer.</text>
</comment>
<dbReference type="AlphaFoldDB" id="A0A2W6AKQ5"/>
<evidence type="ECO:0000256" key="5">
    <source>
        <dbReference type="ARBA" id="ARBA00014155"/>
    </source>
</evidence>
<dbReference type="InterPro" id="IPR014729">
    <property type="entry name" value="Rossmann-like_a/b/a_fold"/>
</dbReference>
<evidence type="ECO:0000313" key="18">
    <source>
        <dbReference type="Proteomes" id="UP000606991"/>
    </source>
</evidence>
<keyword evidence="10 13" id="KW-0067">ATP-binding</keyword>
<evidence type="ECO:0000313" key="17">
    <source>
        <dbReference type="Proteomes" id="UP000248724"/>
    </source>
</evidence>
<reference evidence="15 18" key="3">
    <citation type="submission" date="2020-10" db="EMBL/GenBank/DDBJ databases">
        <title>Ca. Dormibacterota MAGs.</title>
        <authorList>
            <person name="Montgomery K."/>
        </authorList>
    </citation>
    <scope>NUCLEOTIDE SEQUENCE [LARGE SCALE GENOMIC DNA]</scope>
    <source>
        <strain evidence="15">SC8812_S17_18</strain>
    </source>
</reference>
<feature type="compositionally biased region" description="Basic and acidic residues" evidence="14">
    <location>
        <begin position="1"/>
        <end position="12"/>
    </location>
</feature>
<comment type="catalytic activity">
    <reaction evidence="11 13">
        <text>(R)-pantoate + beta-alanine + ATP = (R)-pantothenate + AMP + diphosphate + H(+)</text>
        <dbReference type="Rhea" id="RHEA:10912"/>
        <dbReference type="ChEBI" id="CHEBI:15378"/>
        <dbReference type="ChEBI" id="CHEBI:15980"/>
        <dbReference type="ChEBI" id="CHEBI:29032"/>
        <dbReference type="ChEBI" id="CHEBI:30616"/>
        <dbReference type="ChEBI" id="CHEBI:33019"/>
        <dbReference type="ChEBI" id="CHEBI:57966"/>
        <dbReference type="ChEBI" id="CHEBI:456215"/>
        <dbReference type="EC" id="6.3.2.1"/>
    </reaction>
</comment>
<evidence type="ECO:0000256" key="1">
    <source>
        <dbReference type="ARBA" id="ARBA00004496"/>
    </source>
</evidence>
<dbReference type="InterPro" id="IPR042176">
    <property type="entry name" value="Pantoate_ligase_C"/>
</dbReference>
<dbReference type="PANTHER" id="PTHR21299:SF1">
    <property type="entry name" value="PANTOATE--BETA-ALANINE LIGASE"/>
    <property type="match status" value="1"/>
</dbReference>
<organism evidence="16 17">
    <name type="scientific">Candidatus Aeolococcus gillhamiae</name>
    <dbReference type="NCBI Taxonomy" id="3127015"/>
    <lineage>
        <taxon>Bacteria</taxon>
        <taxon>Bacillati</taxon>
        <taxon>Candidatus Dormiibacterota</taxon>
        <taxon>Candidatus Dormibacteria</taxon>
        <taxon>Candidatus Aeolococcales</taxon>
        <taxon>Candidatus Aeolococcaceae</taxon>
        <taxon>Candidatus Aeolococcus</taxon>
    </lineage>
</organism>
<reference evidence="16" key="2">
    <citation type="submission" date="2018-05" db="EMBL/GenBank/DDBJ databases">
        <authorList>
            <person name="Ferrari B."/>
        </authorList>
    </citation>
    <scope>NUCLEOTIDE SEQUENCE</scope>
    <source>
        <strain evidence="16">RRmetagenome_bin12</strain>
    </source>
</reference>
<dbReference type="GO" id="GO:0015940">
    <property type="term" value="P:pantothenate biosynthetic process"/>
    <property type="evidence" value="ECO:0007669"/>
    <property type="project" value="UniProtKB-UniRule"/>
</dbReference>
<evidence type="ECO:0000256" key="4">
    <source>
        <dbReference type="ARBA" id="ARBA00012219"/>
    </source>
</evidence>
<dbReference type="HAMAP" id="MF_00158">
    <property type="entry name" value="PanC"/>
    <property type="match status" value="1"/>
</dbReference>
<evidence type="ECO:0000256" key="12">
    <source>
        <dbReference type="ARBA" id="ARBA00055042"/>
    </source>
</evidence>
<dbReference type="EMBL" id="QHBU01000263">
    <property type="protein sequence ID" value="PZR78301.1"/>
    <property type="molecule type" value="Genomic_DNA"/>
</dbReference>
<dbReference type="GO" id="GO:0004592">
    <property type="term" value="F:pantoate-beta-alanine ligase activity"/>
    <property type="evidence" value="ECO:0007669"/>
    <property type="project" value="UniProtKB-UniRule"/>
</dbReference>
<evidence type="ECO:0000256" key="13">
    <source>
        <dbReference type="HAMAP-Rule" id="MF_00158"/>
    </source>
</evidence>
<comment type="pathway">
    <text evidence="2 13">Cofactor biosynthesis; (R)-pantothenate biosynthesis; (R)-pantothenate from (R)-pantoate and beta-alanine: step 1/1.</text>
</comment>
<comment type="miscellaneous">
    <text evidence="13">The reaction proceeds by a bi uni uni bi ping pong mechanism.</text>
</comment>
<dbReference type="EMBL" id="JAEKNS010000146">
    <property type="protein sequence ID" value="MBJ7596073.1"/>
    <property type="molecule type" value="Genomic_DNA"/>
</dbReference>
<feature type="binding site" evidence="13">
    <location>
        <begin position="161"/>
        <end position="164"/>
    </location>
    <ligand>
        <name>ATP</name>
        <dbReference type="ChEBI" id="CHEBI:30616"/>
    </ligand>
</feature>
<proteinExistence type="inferred from homology"/>
<evidence type="ECO:0000313" key="16">
    <source>
        <dbReference type="EMBL" id="PZR78301.1"/>
    </source>
</evidence>
<dbReference type="InterPro" id="IPR004821">
    <property type="entry name" value="Cyt_trans-like"/>
</dbReference>
<dbReference type="CDD" id="cd00560">
    <property type="entry name" value="PanC"/>
    <property type="match status" value="1"/>
</dbReference>
<sequence>MSTATTDRRPPEPPRQLNTPDELRRWSERCRAAGLLVGLVPTMGALHAGHRSLLQRARADCDRVVVSIFVNPLQFGAGEDIDRYPRTLNQDIAVLTEERVDAVFVPAVDAMYGPEMATAVRVDPSLTDVFEGEHRPGHFDGVALVVAKLLIACRPHRAYFGQKDAQQCAVVRRLARDLDTGVEIAVCPVVRDHDGLALSSRNLYLDADDRRRALAIPTGLSAAVTAFAEGEHGTARLCDLVRRPMEAAGLAVDYVAAVDADSFSPLDVAGPGCQILVAGRIGSTRLIDVIRLGIDEAPLDAAGSQGSQVPGVNGVHGRE</sequence>
<evidence type="ECO:0000256" key="11">
    <source>
        <dbReference type="ARBA" id="ARBA00048258"/>
    </source>
</evidence>
<keyword evidence="7 13" id="KW-0436">Ligase</keyword>
<evidence type="ECO:0000256" key="7">
    <source>
        <dbReference type="ARBA" id="ARBA00022598"/>
    </source>
</evidence>
<feature type="binding site" evidence="13">
    <location>
        <position position="167"/>
    </location>
    <ligand>
        <name>(R)-pantoate</name>
        <dbReference type="ChEBI" id="CHEBI:15980"/>
    </ligand>
</feature>
<dbReference type="NCBIfam" id="TIGR00018">
    <property type="entry name" value="panC"/>
    <property type="match status" value="1"/>
</dbReference>
<dbReference type="NCBIfam" id="TIGR00125">
    <property type="entry name" value="cyt_tran_rel"/>
    <property type="match status" value="1"/>
</dbReference>
<dbReference type="InterPro" id="IPR003721">
    <property type="entry name" value="Pantoate_ligase"/>
</dbReference>
<evidence type="ECO:0000256" key="6">
    <source>
        <dbReference type="ARBA" id="ARBA00022490"/>
    </source>
</evidence>
<feature type="binding site" evidence="13">
    <location>
        <position position="74"/>
    </location>
    <ligand>
        <name>beta-alanine</name>
        <dbReference type="ChEBI" id="CHEBI:57966"/>
    </ligand>
</feature>
<feature type="binding site" evidence="13">
    <location>
        <position position="190"/>
    </location>
    <ligand>
        <name>ATP</name>
        <dbReference type="ChEBI" id="CHEBI:30616"/>
    </ligand>
</feature>
<gene>
    <name evidence="13" type="primary">panC</name>
    <name evidence="16" type="ORF">DLM65_13270</name>
    <name evidence="15" type="ORF">JF886_14685</name>
</gene>
<dbReference type="GO" id="GO:0005524">
    <property type="term" value="F:ATP binding"/>
    <property type="evidence" value="ECO:0007669"/>
    <property type="project" value="UniProtKB-KW"/>
</dbReference>
<feature type="binding site" evidence="13">
    <location>
        <position position="74"/>
    </location>
    <ligand>
        <name>(R)-pantoate</name>
        <dbReference type="ChEBI" id="CHEBI:15980"/>
    </ligand>
</feature>
<keyword evidence="6 13" id="KW-0963">Cytoplasm</keyword>
<feature type="binding site" evidence="13">
    <location>
        <begin position="198"/>
        <end position="201"/>
    </location>
    <ligand>
        <name>ATP</name>
        <dbReference type="ChEBI" id="CHEBI:30616"/>
    </ligand>
</feature>
<dbReference type="PANTHER" id="PTHR21299">
    <property type="entry name" value="CYTIDYLATE KINASE/PANTOATE-BETA-ALANINE LIGASE"/>
    <property type="match status" value="1"/>
</dbReference>
<comment type="caution">
    <text evidence="16">The sequence shown here is derived from an EMBL/GenBank/DDBJ whole genome shotgun (WGS) entry which is preliminary data.</text>
</comment>
<comment type="similarity">
    <text evidence="3 13">Belongs to the pantothenate synthetase family.</text>
</comment>
<dbReference type="Gene3D" id="3.40.50.620">
    <property type="entry name" value="HUPs"/>
    <property type="match status" value="1"/>
</dbReference>
<protein>
    <recommendedName>
        <fullName evidence="5 13">Pantothenate synthetase</fullName>
        <shortName evidence="13">PS</shortName>
        <ecNumber evidence="4 13">6.3.2.1</ecNumber>
    </recommendedName>
    <alternativeName>
        <fullName evidence="13">Pantoate--beta-alanine ligase</fullName>
    </alternativeName>
    <alternativeName>
        <fullName evidence="13">Pantoate-activating enzyme</fullName>
    </alternativeName>
</protein>
<dbReference type="GO" id="GO:0005829">
    <property type="term" value="C:cytosol"/>
    <property type="evidence" value="ECO:0007669"/>
    <property type="project" value="TreeGrafter"/>
</dbReference>
<keyword evidence="9 13" id="KW-0547">Nucleotide-binding</keyword>
<evidence type="ECO:0000256" key="8">
    <source>
        <dbReference type="ARBA" id="ARBA00022655"/>
    </source>
</evidence>